<dbReference type="Proteomes" id="UP000032721">
    <property type="component" value="Chromosome"/>
</dbReference>
<evidence type="ECO:0000256" key="1">
    <source>
        <dbReference type="SAM" id="Phobius"/>
    </source>
</evidence>
<gene>
    <name evidence="2" type="ORF">XDD1_1805</name>
</gene>
<dbReference type="EMBL" id="FO704550">
    <property type="protein sequence ID" value="CDG17504.1"/>
    <property type="molecule type" value="Genomic_DNA"/>
</dbReference>
<name>A0A068QRS4_9GAMM</name>
<feature type="transmembrane region" description="Helical" evidence="1">
    <location>
        <begin position="12"/>
        <end position="31"/>
    </location>
</feature>
<dbReference type="HOGENOM" id="CLU_3259984_0_0_6"/>
<keyword evidence="1" id="KW-0472">Membrane</keyword>
<proteinExistence type="predicted"/>
<organism evidence="2 3">
    <name type="scientific">Xenorhabdus doucetiae</name>
    <dbReference type="NCBI Taxonomy" id="351671"/>
    <lineage>
        <taxon>Bacteria</taxon>
        <taxon>Pseudomonadati</taxon>
        <taxon>Pseudomonadota</taxon>
        <taxon>Gammaproteobacteria</taxon>
        <taxon>Enterobacterales</taxon>
        <taxon>Morganellaceae</taxon>
        <taxon>Xenorhabdus</taxon>
    </lineage>
</organism>
<dbReference type="KEGG" id="xdo:XDD1_1805"/>
<reference evidence="2 3" key="1">
    <citation type="submission" date="2013-07" db="EMBL/GenBank/DDBJ databases">
        <authorList>
            <person name="Genoscope - CEA"/>
        </authorList>
    </citation>
    <scope>NUCLEOTIDE SEQUENCE [LARGE SCALE GENOMIC DNA]</scope>
    <source>
        <strain evidence="3">FRM16 / DSM 17909</strain>
    </source>
</reference>
<keyword evidence="1" id="KW-0812">Transmembrane</keyword>
<accession>A0A068QRS4</accession>
<dbReference type="STRING" id="351671.XDD1_1805"/>
<keyword evidence="1" id="KW-1133">Transmembrane helix</keyword>
<dbReference type="AlphaFoldDB" id="A0A068QRS4"/>
<sequence>MRGFCLSPEARICHFLVIALQLEIHWVYVHLKTEKSGYMLDC</sequence>
<evidence type="ECO:0000313" key="3">
    <source>
        <dbReference type="Proteomes" id="UP000032721"/>
    </source>
</evidence>
<protein>
    <submittedName>
        <fullName evidence="2">Uncharacterized protein</fullName>
    </submittedName>
</protein>
<evidence type="ECO:0000313" key="2">
    <source>
        <dbReference type="EMBL" id="CDG17504.1"/>
    </source>
</evidence>